<dbReference type="EMBL" id="JACIEV010000008">
    <property type="protein sequence ID" value="MBB4154831.1"/>
    <property type="molecule type" value="Genomic_DNA"/>
</dbReference>
<organism evidence="1 2">
    <name type="scientific">Sphingomonas jinjuensis</name>
    <dbReference type="NCBI Taxonomy" id="535907"/>
    <lineage>
        <taxon>Bacteria</taxon>
        <taxon>Pseudomonadati</taxon>
        <taxon>Pseudomonadota</taxon>
        <taxon>Alphaproteobacteria</taxon>
        <taxon>Sphingomonadales</taxon>
        <taxon>Sphingomonadaceae</taxon>
        <taxon>Sphingomonas</taxon>
    </lineage>
</organism>
<accession>A0A840FDH4</accession>
<keyword evidence="2" id="KW-1185">Reference proteome</keyword>
<gene>
    <name evidence="1" type="ORF">GGQ80_002747</name>
</gene>
<proteinExistence type="predicted"/>
<dbReference type="AlphaFoldDB" id="A0A840FDH4"/>
<dbReference type="RefSeq" id="WP_183985745.1">
    <property type="nucleotide sequence ID" value="NZ_JACIEV010000008.1"/>
</dbReference>
<evidence type="ECO:0000313" key="1">
    <source>
        <dbReference type="EMBL" id="MBB4154831.1"/>
    </source>
</evidence>
<dbReference type="Proteomes" id="UP000529795">
    <property type="component" value="Unassembled WGS sequence"/>
</dbReference>
<comment type="caution">
    <text evidence="1">The sequence shown here is derived from an EMBL/GenBank/DDBJ whole genome shotgun (WGS) entry which is preliminary data.</text>
</comment>
<evidence type="ECO:0000313" key="2">
    <source>
        <dbReference type="Proteomes" id="UP000529795"/>
    </source>
</evidence>
<sequence length="120" mass="12676">MTPIFLLLALASTQPDKHPTDVKTRTEDAATTRLADSIRAALPQANRLRPEGGDDNPDLALAIVSAEADGKSTAYVVDLLKSQGVSAPQRLASFSGSCRDDKLASCAADLVAKADRKVRD</sequence>
<name>A0A840FDH4_9SPHN</name>
<protein>
    <submittedName>
        <fullName evidence="1">Uncharacterized protein</fullName>
    </submittedName>
</protein>
<reference evidence="1 2" key="1">
    <citation type="submission" date="2020-08" db="EMBL/GenBank/DDBJ databases">
        <title>Genomic Encyclopedia of Type Strains, Phase IV (KMG-IV): sequencing the most valuable type-strain genomes for metagenomic binning, comparative biology and taxonomic classification.</title>
        <authorList>
            <person name="Goeker M."/>
        </authorList>
    </citation>
    <scope>NUCLEOTIDE SEQUENCE [LARGE SCALE GENOMIC DNA]</scope>
    <source>
        <strain evidence="1 2">YC6723</strain>
    </source>
</reference>